<evidence type="ECO:0000313" key="8">
    <source>
        <dbReference type="EMBL" id="MBM6878061.1"/>
    </source>
</evidence>
<reference evidence="8 9" key="1">
    <citation type="journal article" date="2021" name="Sci. Rep.">
        <title>The distribution of antibiotic resistance genes in chicken gut microbiota commensals.</title>
        <authorList>
            <person name="Juricova H."/>
            <person name="Matiasovicova J."/>
            <person name="Kubasova T."/>
            <person name="Cejkova D."/>
            <person name="Rychlik I."/>
        </authorList>
    </citation>
    <scope>NUCLEOTIDE SEQUENCE [LARGE SCALE GENOMIC DNA]</scope>
    <source>
        <strain evidence="8 9">An431b</strain>
    </source>
</reference>
<keyword evidence="4" id="KW-0274">FAD</keyword>
<evidence type="ECO:0000256" key="2">
    <source>
        <dbReference type="ARBA" id="ARBA00009130"/>
    </source>
</evidence>
<dbReference type="PANTHER" id="PTHR43429:SF1">
    <property type="entry name" value="NAD(P)H SULFUR OXIDOREDUCTASE (COA-DEPENDENT)"/>
    <property type="match status" value="1"/>
</dbReference>
<evidence type="ECO:0000256" key="6">
    <source>
        <dbReference type="ARBA" id="ARBA00023284"/>
    </source>
</evidence>
<dbReference type="CDD" id="cd00158">
    <property type="entry name" value="RHOD"/>
    <property type="match status" value="1"/>
</dbReference>
<dbReference type="Proteomes" id="UP000729290">
    <property type="component" value="Unassembled WGS sequence"/>
</dbReference>
<evidence type="ECO:0000256" key="4">
    <source>
        <dbReference type="ARBA" id="ARBA00022827"/>
    </source>
</evidence>
<organism evidence="8 9">
    <name type="scientific">Anaerotignum lactatifermentans</name>
    <dbReference type="NCBI Taxonomy" id="160404"/>
    <lineage>
        <taxon>Bacteria</taxon>
        <taxon>Bacillati</taxon>
        <taxon>Bacillota</taxon>
        <taxon>Clostridia</taxon>
        <taxon>Lachnospirales</taxon>
        <taxon>Anaerotignaceae</taxon>
        <taxon>Anaerotignum</taxon>
    </lineage>
</organism>
<comment type="cofactor">
    <cofactor evidence="1">
        <name>FAD</name>
        <dbReference type="ChEBI" id="CHEBI:57692"/>
    </cofactor>
</comment>
<evidence type="ECO:0000256" key="3">
    <source>
        <dbReference type="ARBA" id="ARBA00022630"/>
    </source>
</evidence>
<comment type="caution">
    <text evidence="8">The sequence shown here is derived from an EMBL/GenBank/DDBJ whole genome shotgun (WGS) entry which is preliminary data.</text>
</comment>
<gene>
    <name evidence="8" type="ORF">H9X83_07790</name>
</gene>
<dbReference type="Gene3D" id="3.40.250.10">
    <property type="entry name" value="Rhodanese-like domain"/>
    <property type="match status" value="1"/>
</dbReference>
<evidence type="ECO:0000256" key="1">
    <source>
        <dbReference type="ARBA" id="ARBA00001974"/>
    </source>
</evidence>
<keyword evidence="9" id="KW-1185">Reference proteome</keyword>
<dbReference type="SUPFAM" id="SSF52821">
    <property type="entry name" value="Rhodanese/Cell cycle control phosphatase"/>
    <property type="match status" value="1"/>
</dbReference>
<keyword evidence="3" id="KW-0285">Flavoprotein</keyword>
<dbReference type="SUPFAM" id="SSF51905">
    <property type="entry name" value="FAD/NAD(P)-binding domain"/>
    <property type="match status" value="2"/>
</dbReference>
<dbReference type="InterPro" id="IPR036873">
    <property type="entry name" value="Rhodanese-like_dom_sf"/>
</dbReference>
<dbReference type="Pfam" id="PF00581">
    <property type="entry name" value="Rhodanese"/>
    <property type="match status" value="1"/>
</dbReference>
<dbReference type="RefSeq" id="WP_205133723.1">
    <property type="nucleotide sequence ID" value="NZ_JACSNT010000008.1"/>
</dbReference>
<evidence type="ECO:0000259" key="7">
    <source>
        <dbReference type="PROSITE" id="PS50206"/>
    </source>
</evidence>
<keyword evidence="5" id="KW-0560">Oxidoreductase</keyword>
<dbReference type="PRINTS" id="PR00411">
    <property type="entry name" value="PNDRDTASEI"/>
</dbReference>
<dbReference type="InterPro" id="IPR023753">
    <property type="entry name" value="FAD/NAD-binding_dom"/>
</dbReference>
<comment type="similarity">
    <text evidence="2">Belongs to the class-III pyridine nucleotide-disulfide oxidoreductase family.</text>
</comment>
<dbReference type="PROSITE" id="PS50206">
    <property type="entry name" value="RHODANESE_3"/>
    <property type="match status" value="1"/>
</dbReference>
<evidence type="ECO:0000256" key="5">
    <source>
        <dbReference type="ARBA" id="ARBA00023002"/>
    </source>
</evidence>
<accession>A0ABS2G9A7</accession>
<dbReference type="SUPFAM" id="SSF55424">
    <property type="entry name" value="FAD/NAD-linked reductases, dimerisation (C-terminal) domain"/>
    <property type="match status" value="1"/>
</dbReference>
<feature type="domain" description="Rhodanese" evidence="7">
    <location>
        <begin position="464"/>
        <end position="545"/>
    </location>
</feature>
<dbReference type="InterPro" id="IPR001763">
    <property type="entry name" value="Rhodanese-like_dom"/>
</dbReference>
<proteinExistence type="inferred from homology"/>
<keyword evidence="6" id="KW-0676">Redox-active center</keyword>
<dbReference type="PANTHER" id="PTHR43429">
    <property type="entry name" value="PYRIDINE NUCLEOTIDE-DISULFIDE OXIDOREDUCTASE DOMAIN-CONTAINING"/>
    <property type="match status" value="1"/>
</dbReference>
<dbReference type="InterPro" id="IPR036188">
    <property type="entry name" value="FAD/NAD-bd_sf"/>
</dbReference>
<dbReference type="InterPro" id="IPR050260">
    <property type="entry name" value="FAD-bd_OxRdtase"/>
</dbReference>
<dbReference type="Gene3D" id="3.50.50.60">
    <property type="entry name" value="FAD/NAD(P)-binding domain"/>
    <property type="match status" value="2"/>
</dbReference>
<dbReference type="InterPro" id="IPR004099">
    <property type="entry name" value="Pyr_nucl-diS_OxRdtase_dimer"/>
</dbReference>
<evidence type="ECO:0000313" key="9">
    <source>
        <dbReference type="Proteomes" id="UP000729290"/>
    </source>
</evidence>
<name>A0ABS2G9A7_9FIRM</name>
<dbReference type="Pfam" id="PF02852">
    <property type="entry name" value="Pyr_redox_dim"/>
    <property type="match status" value="1"/>
</dbReference>
<dbReference type="EMBL" id="JACSNV010000009">
    <property type="protein sequence ID" value="MBM6878061.1"/>
    <property type="molecule type" value="Genomic_DNA"/>
</dbReference>
<protein>
    <submittedName>
        <fullName evidence="8">FAD-dependent oxidoreductase</fullName>
    </submittedName>
</protein>
<dbReference type="Pfam" id="PF07992">
    <property type="entry name" value="Pyr_redox_2"/>
    <property type="match status" value="1"/>
</dbReference>
<dbReference type="PRINTS" id="PR00368">
    <property type="entry name" value="FADPNR"/>
</dbReference>
<dbReference type="InterPro" id="IPR016156">
    <property type="entry name" value="FAD/NAD-linked_Rdtase_dimer_sf"/>
</dbReference>
<sequence>MRNVLILGGVAAGTKVAAKLKRMCFDADVKILTKDRDISYAGCGLPYYVGDVITDREKIIVNTPEKFAALTGAQVLTDREAVKLDPAAKTVTVKNLAEGTVEGYPYDACVIATGASSIVPPMKGVELEGVFPMRTPNDADGLKAYIKKNGAKTAVVAGGGFIGLEVAENLQEQGLRVTVMDMAPQVLPGFDPEMAAYGKRHLEKMGISVLTSTKMEEITGETKAEGVQTDKGLLAADVVVLSLGIRPNTAFLKDTGLEFAKNGAIFVDQQMRTALPDVYAAGDCAVVSNALTKETQWSPMGSAANMEGRVLAEVLAGKEQRFGGVLGTAVVKLPGMNAARTGLNEAAAKAVGYDVETVVVVNDDKAHYYPGADNFVTKLIADRKTKKLLGIQVFGPGAVDKMVDIAVTAITLGATVDQLENMDLAYAPPFSTAIHPFTGALNILRNKMEGVLDSMTPAEYLENRGRGYHIIDVSQVQALPEAQFVDVAKVNGPLEGVKQDEPILLICTKGKRSYLLQQRLKHFGYTNTKVLEGALWVNEPPAAEEERR</sequence>